<keyword evidence="5" id="KW-0804">Transcription</keyword>
<dbReference type="eggNOG" id="ENOG502QWPB">
    <property type="taxonomic scope" value="Eukaryota"/>
</dbReference>
<dbReference type="AlphaFoldDB" id="K1Y078"/>
<organism evidence="7 8">
    <name type="scientific">Marssonina brunnea f. sp. multigermtubi (strain MB_m1)</name>
    <name type="common">Marssonina leaf spot fungus</name>
    <dbReference type="NCBI Taxonomy" id="1072389"/>
    <lineage>
        <taxon>Eukaryota</taxon>
        <taxon>Fungi</taxon>
        <taxon>Dikarya</taxon>
        <taxon>Ascomycota</taxon>
        <taxon>Pezizomycotina</taxon>
        <taxon>Leotiomycetes</taxon>
        <taxon>Helotiales</taxon>
        <taxon>Drepanopezizaceae</taxon>
        <taxon>Drepanopeziza</taxon>
    </lineage>
</organism>
<keyword evidence="1" id="KW-0479">Metal-binding</keyword>
<dbReference type="KEGG" id="mbe:MBM_03507"/>
<dbReference type="GO" id="GO:0003677">
    <property type="term" value="F:DNA binding"/>
    <property type="evidence" value="ECO:0007669"/>
    <property type="project" value="UniProtKB-KW"/>
</dbReference>
<keyword evidence="4" id="KW-0238">DNA-binding</keyword>
<name>K1Y078_MARBU</name>
<sequence length="393" mass="43710">MPGKPVSYAANAKGNATTSTHTLCALPIAININISRMVNPQQHPIKRRYQGIHSVTAFPRITGLYLQSPNPLRVHLFAYNCGIRPEEGSFHADLRNLISKGGVTRYADTYFQTVHSLFVAVDQAEFLASAKNFWEQAGAASVFEAIMADIAALGSFFSATLSPPKQAELVQHAKGILEDPTFQPTIDHVSARSLRSLHLRPTIRPHVAWLVSCLKPKFSRPSSLRVSEENFWTTWRNKTMLSYKYSLSGVFISNITCKVPRYGVSDPGVDLHAISELAPRDLADIQICMADVPSLVEIGNTAIPAALKLAEESKSWWSVLFYRMLQALWQFLEILQERLALNMAREAVNTAKFLLRNSIKKKRAEVEMPEKVDMGSGNLGNDVMTDLEGIDIN</sequence>
<keyword evidence="2" id="KW-0862">Zinc</keyword>
<dbReference type="PANTHER" id="PTHR31779:SF6">
    <property type="entry name" value="SNOAL-LIKE DOMAIN-CONTAINING PROTEIN"/>
    <property type="match status" value="1"/>
</dbReference>
<dbReference type="CDD" id="cd12148">
    <property type="entry name" value="fungal_TF_MHR"/>
    <property type="match status" value="1"/>
</dbReference>
<proteinExistence type="predicted"/>
<evidence type="ECO:0000256" key="1">
    <source>
        <dbReference type="ARBA" id="ARBA00022723"/>
    </source>
</evidence>
<keyword evidence="6" id="KW-0539">Nucleus</keyword>
<evidence type="ECO:0000256" key="3">
    <source>
        <dbReference type="ARBA" id="ARBA00023015"/>
    </source>
</evidence>
<protein>
    <submittedName>
        <fullName evidence="7">Rdr1p</fullName>
    </submittedName>
</protein>
<dbReference type="OrthoDB" id="4064873at2759"/>
<evidence type="ECO:0000256" key="6">
    <source>
        <dbReference type="ARBA" id="ARBA00023242"/>
    </source>
</evidence>
<dbReference type="GO" id="GO:0009410">
    <property type="term" value="P:response to xenobiotic stimulus"/>
    <property type="evidence" value="ECO:0007669"/>
    <property type="project" value="TreeGrafter"/>
</dbReference>
<reference evidence="7 8" key="1">
    <citation type="journal article" date="2012" name="BMC Genomics">
        <title>Sequencing the genome of Marssonina brunnea reveals fungus-poplar co-evolution.</title>
        <authorList>
            <person name="Zhu S."/>
            <person name="Cao Y.-Z."/>
            <person name="Jiang C."/>
            <person name="Tan B.-Y."/>
            <person name="Wang Z."/>
            <person name="Feng S."/>
            <person name="Zhang L."/>
            <person name="Su X.-H."/>
            <person name="Brejova B."/>
            <person name="Vinar T."/>
            <person name="Xu M."/>
            <person name="Wang M.-X."/>
            <person name="Zhang S.-G."/>
            <person name="Huang M.-R."/>
            <person name="Wu R."/>
            <person name="Zhou Y."/>
        </authorList>
    </citation>
    <scope>NUCLEOTIDE SEQUENCE [LARGE SCALE GENOMIC DNA]</scope>
    <source>
        <strain evidence="7 8">MB_m1</strain>
    </source>
</reference>
<evidence type="ECO:0000313" key="8">
    <source>
        <dbReference type="Proteomes" id="UP000006753"/>
    </source>
</evidence>
<dbReference type="InParanoid" id="K1Y078"/>
<dbReference type="InterPro" id="IPR052478">
    <property type="entry name" value="Metabolite_Synth_Reg"/>
</dbReference>
<evidence type="ECO:0000313" key="7">
    <source>
        <dbReference type="EMBL" id="EKD18514.1"/>
    </source>
</evidence>
<dbReference type="HOGENOM" id="CLU_702222_0_0_1"/>
<evidence type="ECO:0000256" key="2">
    <source>
        <dbReference type="ARBA" id="ARBA00022833"/>
    </source>
</evidence>
<accession>K1Y078</accession>
<dbReference type="PANTHER" id="PTHR31779">
    <property type="entry name" value="2-NITROPROPANE DIOXYGENASE FAMILY, PUTATIVE (AFU_ORTHOLOGUE AFUA_2G17430)-RELATED"/>
    <property type="match status" value="1"/>
</dbReference>
<gene>
    <name evidence="7" type="ORF">MBM_03507</name>
</gene>
<keyword evidence="3" id="KW-0805">Transcription regulation</keyword>
<dbReference type="Proteomes" id="UP000006753">
    <property type="component" value="Unassembled WGS sequence"/>
</dbReference>
<dbReference type="GO" id="GO:0003700">
    <property type="term" value="F:DNA-binding transcription factor activity"/>
    <property type="evidence" value="ECO:0007669"/>
    <property type="project" value="TreeGrafter"/>
</dbReference>
<dbReference type="GO" id="GO:0046872">
    <property type="term" value="F:metal ion binding"/>
    <property type="evidence" value="ECO:0007669"/>
    <property type="project" value="UniProtKB-KW"/>
</dbReference>
<evidence type="ECO:0000256" key="4">
    <source>
        <dbReference type="ARBA" id="ARBA00023125"/>
    </source>
</evidence>
<dbReference type="EMBL" id="JH921433">
    <property type="protein sequence ID" value="EKD18514.1"/>
    <property type="molecule type" value="Genomic_DNA"/>
</dbReference>
<evidence type="ECO:0000256" key="5">
    <source>
        <dbReference type="ARBA" id="ARBA00023163"/>
    </source>
</evidence>
<keyword evidence="8" id="KW-1185">Reference proteome</keyword>